<evidence type="ECO:0000259" key="9">
    <source>
        <dbReference type="Pfam" id="PF02866"/>
    </source>
</evidence>
<dbReference type="PANTHER" id="PTHR43128:SF16">
    <property type="entry name" value="L-LACTATE DEHYDROGENASE"/>
    <property type="match status" value="1"/>
</dbReference>
<feature type="domain" description="Lactate/malate dehydrogenase N-terminal" evidence="8">
    <location>
        <begin position="95"/>
        <end position="233"/>
    </location>
</feature>
<dbReference type="SUPFAM" id="SSF51735">
    <property type="entry name" value="NAD(P)-binding Rossmann-fold domains"/>
    <property type="match status" value="1"/>
</dbReference>
<feature type="domain" description="Lactate/malate dehydrogenase C-terminal" evidence="9">
    <location>
        <begin position="236"/>
        <end position="396"/>
    </location>
</feature>
<dbReference type="Gene3D" id="3.90.110.10">
    <property type="entry name" value="Lactate dehydrogenase/glycoside hydrolase, family 4, C-terminal"/>
    <property type="match status" value="1"/>
</dbReference>
<evidence type="ECO:0000313" key="11">
    <source>
        <dbReference type="Proteomes" id="UP000000311"/>
    </source>
</evidence>
<evidence type="ECO:0000256" key="6">
    <source>
        <dbReference type="ARBA" id="ARBA00049258"/>
    </source>
</evidence>
<dbReference type="UniPathway" id="UPA00554">
    <property type="reaction ID" value="UER00611"/>
</dbReference>
<protein>
    <recommendedName>
        <fullName evidence="3 7">L-lactate dehydrogenase</fullName>
        <ecNumber evidence="3 7">1.1.1.27</ecNumber>
    </recommendedName>
</protein>
<dbReference type="OrthoDB" id="5405561at2759"/>
<dbReference type="Pfam" id="PF00056">
    <property type="entry name" value="Ldh_1_N"/>
    <property type="match status" value="1"/>
</dbReference>
<evidence type="ECO:0000256" key="2">
    <source>
        <dbReference type="ARBA" id="ARBA00006054"/>
    </source>
</evidence>
<dbReference type="NCBIfam" id="TIGR01771">
    <property type="entry name" value="L-LDH-NAD"/>
    <property type="match status" value="1"/>
</dbReference>
<dbReference type="InterPro" id="IPR018177">
    <property type="entry name" value="L-lactate_DH_AS"/>
</dbReference>
<keyword evidence="4 7" id="KW-0560">Oxidoreductase</keyword>
<comment type="catalytic activity">
    <reaction evidence="6 7">
        <text>(S)-lactate + NAD(+) = pyruvate + NADH + H(+)</text>
        <dbReference type="Rhea" id="RHEA:23444"/>
        <dbReference type="ChEBI" id="CHEBI:15361"/>
        <dbReference type="ChEBI" id="CHEBI:15378"/>
        <dbReference type="ChEBI" id="CHEBI:16651"/>
        <dbReference type="ChEBI" id="CHEBI:57540"/>
        <dbReference type="ChEBI" id="CHEBI:57945"/>
        <dbReference type="EC" id="1.1.1.27"/>
    </reaction>
</comment>
<dbReference type="Pfam" id="PF02866">
    <property type="entry name" value="Ldh_1_C"/>
    <property type="match status" value="1"/>
</dbReference>
<dbReference type="PROSITE" id="PS00064">
    <property type="entry name" value="L_LDH"/>
    <property type="match status" value="1"/>
</dbReference>
<dbReference type="PRINTS" id="PR00086">
    <property type="entry name" value="LLDHDRGNASE"/>
</dbReference>
<dbReference type="EC" id="1.1.1.27" evidence="3 7"/>
<dbReference type="SUPFAM" id="SSF56327">
    <property type="entry name" value="LDH C-terminal domain-like"/>
    <property type="match status" value="1"/>
</dbReference>
<evidence type="ECO:0000256" key="5">
    <source>
        <dbReference type="ARBA" id="ARBA00023027"/>
    </source>
</evidence>
<organism evidence="11">
    <name type="scientific">Camponotus floridanus</name>
    <name type="common">Florida carpenter ant</name>
    <dbReference type="NCBI Taxonomy" id="104421"/>
    <lineage>
        <taxon>Eukaryota</taxon>
        <taxon>Metazoa</taxon>
        <taxon>Ecdysozoa</taxon>
        <taxon>Arthropoda</taxon>
        <taxon>Hexapoda</taxon>
        <taxon>Insecta</taxon>
        <taxon>Pterygota</taxon>
        <taxon>Neoptera</taxon>
        <taxon>Endopterygota</taxon>
        <taxon>Hymenoptera</taxon>
        <taxon>Apocrita</taxon>
        <taxon>Aculeata</taxon>
        <taxon>Formicoidea</taxon>
        <taxon>Formicidae</taxon>
        <taxon>Formicinae</taxon>
        <taxon>Camponotus</taxon>
    </lineage>
</organism>
<proteinExistence type="inferred from homology"/>
<dbReference type="InterPro" id="IPR015955">
    <property type="entry name" value="Lactate_DH/Glyco_Ohase_4_C"/>
</dbReference>
<dbReference type="InParanoid" id="E2AWN1"/>
<dbReference type="AlphaFoldDB" id="E2AWN1"/>
<dbReference type="KEGG" id="cfo:105256807"/>
<name>E2AWN1_CAMFO</name>
<keyword evidence="11" id="KW-1185">Reference proteome</keyword>
<evidence type="ECO:0000256" key="3">
    <source>
        <dbReference type="ARBA" id="ARBA00012967"/>
    </source>
</evidence>
<dbReference type="InterPro" id="IPR011304">
    <property type="entry name" value="L-lactate_DH"/>
</dbReference>
<dbReference type="EMBL" id="GL443346">
    <property type="protein sequence ID" value="EFN62195.1"/>
    <property type="molecule type" value="Genomic_DNA"/>
</dbReference>
<dbReference type="PANTHER" id="PTHR43128">
    <property type="entry name" value="L-2-HYDROXYCARBOXYLATE DEHYDROGENASE (NAD(P)(+))"/>
    <property type="match status" value="1"/>
</dbReference>
<dbReference type="InterPro" id="IPR036291">
    <property type="entry name" value="NAD(P)-bd_dom_sf"/>
</dbReference>
<dbReference type="Gene3D" id="3.40.50.720">
    <property type="entry name" value="NAD(P)-binding Rossmann-like Domain"/>
    <property type="match status" value="1"/>
</dbReference>
<dbReference type="InterPro" id="IPR022383">
    <property type="entry name" value="Lactate/malate_DH_C"/>
</dbReference>
<sequence length="407" mass="44566">MVLSSILSKSTLSICLKNLIRVTSIAAIDSIRSQYTRALPPTVLTKIFGSNRGKPFGKDATAGSDLQRAVNFVSPCLREELLCKTSEPVRDCCHKVTIVGAGMVGVAIANSLLFQRITSHIAMVDAFPKKLEGEGMDFVHSSIFIGDPKIEYDTDFCVTSNSKVVALCAGVRPIKGESRLDLVQRNTEILKNIIPSLVNYSPNAVFVIISNPVDILAWVTWKLSGLPVHQVIGSGTHLDSARFRYLIADRLGIAPSSVQGLIIGEHGDSMVPLWSGVNVAGVQFRDIIPNIGLETDDERWHEIVKEVVKLGPMVRCLKGYSNTAIGLSAVDIIIAILRNTQAIIPVSTLVQGHHDVRHEMFLSLPCTIGENGITNIIRMHMTEYEKKLFQVSANAVYDIQKKINIKT</sequence>
<dbReference type="InterPro" id="IPR001236">
    <property type="entry name" value="Lactate/malate_DH_N"/>
</dbReference>
<evidence type="ECO:0000256" key="7">
    <source>
        <dbReference type="RuleBase" id="RU000496"/>
    </source>
</evidence>
<comment type="similarity">
    <text evidence="2">Belongs to the LDH/MDH superfamily. LDH family.</text>
</comment>
<dbReference type="GO" id="GO:0005737">
    <property type="term" value="C:cytoplasm"/>
    <property type="evidence" value="ECO:0007669"/>
    <property type="project" value="InterPro"/>
</dbReference>
<dbReference type="CDD" id="cd05293">
    <property type="entry name" value="LDH_1"/>
    <property type="match status" value="1"/>
</dbReference>
<dbReference type="GO" id="GO:0004459">
    <property type="term" value="F:L-lactate dehydrogenase (NAD+) activity"/>
    <property type="evidence" value="ECO:0007669"/>
    <property type="project" value="UniProtKB-EC"/>
</dbReference>
<evidence type="ECO:0000313" key="10">
    <source>
        <dbReference type="EMBL" id="EFN62195.1"/>
    </source>
</evidence>
<evidence type="ECO:0000256" key="4">
    <source>
        <dbReference type="ARBA" id="ARBA00023002"/>
    </source>
</evidence>
<dbReference type="Proteomes" id="UP000000311">
    <property type="component" value="Unassembled WGS sequence"/>
</dbReference>
<evidence type="ECO:0000256" key="1">
    <source>
        <dbReference type="ARBA" id="ARBA00004843"/>
    </source>
</evidence>
<dbReference type="OMA" id="DCCHKVT"/>
<accession>E2AWN1</accession>
<evidence type="ECO:0000259" key="8">
    <source>
        <dbReference type="Pfam" id="PF00056"/>
    </source>
</evidence>
<dbReference type="GO" id="GO:0006089">
    <property type="term" value="P:lactate metabolic process"/>
    <property type="evidence" value="ECO:0007669"/>
    <property type="project" value="TreeGrafter"/>
</dbReference>
<comment type="pathway">
    <text evidence="1 7">Fermentation; pyruvate fermentation to lactate; (S)-lactate from pyruvate: step 1/1.</text>
</comment>
<gene>
    <name evidence="10" type="ORF">EAG_12308</name>
</gene>
<keyword evidence="5 7" id="KW-0520">NAD</keyword>
<dbReference type="STRING" id="104421.E2AWN1"/>
<dbReference type="InterPro" id="IPR001557">
    <property type="entry name" value="L-lactate/malate_DH"/>
</dbReference>
<reference evidence="10 11" key="1">
    <citation type="journal article" date="2010" name="Science">
        <title>Genomic comparison of the ants Camponotus floridanus and Harpegnathos saltator.</title>
        <authorList>
            <person name="Bonasio R."/>
            <person name="Zhang G."/>
            <person name="Ye C."/>
            <person name="Mutti N.S."/>
            <person name="Fang X."/>
            <person name="Qin N."/>
            <person name="Donahue G."/>
            <person name="Yang P."/>
            <person name="Li Q."/>
            <person name="Li C."/>
            <person name="Zhang P."/>
            <person name="Huang Z."/>
            <person name="Berger S.L."/>
            <person name="Reinberg D."/>
            <person name="Wang J."/>
            <person name="Liebig J."/>
        </authorList>
    </citation>
    <scope>NUCLEOTIDE SEQUENCE [LARGE SCALE GENOMIC DNA]</scope>
    <source>
        <strain evidence="11">C129</strain>
    </source>
</reference>